<comment type="similarity">
    <text evidence="9">Belongs to the ABC transporter superfamily. Spermidine/putrescine importer (TC 3.A.1.11.1) family.</text>
</comment>
<sequence>MTEDARSEKLLLDGISKKYGDFTALKPTQLTIMDGEFLTLLGPSGSGKTTLLQIISGLVEPTTGKMFFEGEDWTNRPVNSRGMGMVFQHYALFPHMTVSENIAFPLKMRSMSQSEISRQVSETLAKVQLGDFGHRFPRELSGGQQQRVALARCFVYRPKIILMDEPLGALDKSLRENMQLEIRRLHQEFGTTVIYVTHDQEEALVMSDRICVMNHAQVEQIAPPREIYLNPETVFSASFIGQSNIIRGRRIAVDANSANIETPVGRFAGRFTARDRQSQQLALVIRPEQVFVGQPRSSEQDSLEGILEDTVYIGSDVRLLVKLADGSQFSVRHDPLAEDLPSMGDKIHLHWDRSVARIVS</sequence>
<evidence type="ECO:0000256" key="1">
    <source>
        <dbReference type="ARBA" id="ARBA00004533"/>
    </source>
</evidence>
<dbReference type="InterPro" id="IPR003439">
    <property type="entry name" value="ABC_transporter-like_ATP-bd"/>
</dbReference>
<dbReference type="GO" id="GO:0043190">
    <property type="term" value="C:ATP-binding cassette (ABC) transporter complex"/>
    <property type="evidence" value="ECO:0007669"/>
    <property type="project" value="InterPro"/>
</dbReference>
<keyword evidence="8 9" id="KW-0472">Membrane</keyword>
<dbReference type="Pfam" id="PF00005">
    <property type="entry name" value="ABC_tran"/>
    <property type="match status" value="1"/>
</dbReference>
<dbReference type="InterPro" id="IPR008995">
    <property type="entry name" value="Mo/tungstate-bd_C_term_dom"/>
</dbReference>
<dbReference type="SUPFAM" id="SSF52540">
    <property type="entry name" value="P-loop containing nucleoside triphosphate hydrolases"/>
    <property type="match status" value="1"/>
</dbReference>
<evidence type="ECO:0000313" key="12">
    <source>
        <dbReference type="Proteomes" id="UP000238493"/>
    </source>
</evidence>
<dbReference type="InterPro" id="IPR003593">
    <property type="entry name" value="AAA+_ATPase"/>
</dbReference>
<dbReference type="OrthoDB" id="9802264at2"/>
<dbReference type="Gene3D" id="2.40.50.100">
    <property type="match status" value="1"/>
</dbReference>
<dbReference type="InterPro" id="IPR050093">
    <property type="entry name" value="ABC_SmlMolc_Importer"/>
</dbReference>
<comment type="subcellular location">
    <subcellularLocation>
        <location evidence="1">Cell inner membrane</location>
    </subcellularLocation>
</comment>
<dbReference type="SUPFAM" id="SSF50331">
    <property type="entry name" value="MOP-like"/>
    <property type="match status" value="1"/>
</dbReference>
<evidence type="ECO:0000256" key="8">
    <source>
        <dbReference type="ARBA" id="ARBA00023136"/>
    </source>
</evidence>
<keyword evidence="6 9" id="KW-0067">ATP-binding</keyword>
<reference evidence="11 12" key="1">
    <citation type="submission" date="2018-02" db="EMBL/GenBank/DDBJ databases">
        <title>Draft genome sequence of Ochrobactrum oryzae found in Brazil.</title>
        <authorList>
            <person name="Cerdeira L."/>
            <person name="Andrade F."/>
            <person name="Zacariotto T."/>
            <person name="Barbosa B."/>
            <person name="Santos S."/>
            <person name="Cassetari V."/>
            <person name="Lincopan N."/>
        </authorList>
    </citation>
    <scope>NUCLEOTIDE SEQUENCE [LARGE SCALE GENOMIC DNA]</scope>
    <source>
        <strain evidence="11 12">OA447</strain>
    </source>
</reference>
<dbReference type="EMBL" id="PTRC01000042">
    <property type="protein sequence ID" value="PQA71885.1"/>
    <property type="molecule type" value="Genomic_DNA"/>
</dbReference>
<evidence type="ECO:0000256" key="6">
    <source>
        <dbReference type="ARBA" id="ARBA00022840"/>
    </source>
</evidence>
<dbReference type="GO" id="GO:0016887">
    <property type="term" value="F:ATP hydrolysis activity"/>
    <property type="evidence" value="ECO:0007669"/>
    <property type="project" value="InterPro"/>
</dbReference>
<comment type="function">
    <text evidence="9">Part of the ABC transporter complex PotABCD involved in spermidine/putrescine import. Responsible for energy coupling to the transport system.</text>
</comment>
<dbReference type="RefSeq" id="WP_104757318.1">
    <property type="nucleotide sequence ID" value="NZ_JBHEEO010000027.1"/>
</dbReference>
<dbReference type="FunFam" id="3.40.50.300:FF:000425">
    <property type="entry name" value="Probable ABC transporter, ATP-binding subunit"/>
    <property type="match status" value="1"/>
</dbReference>
<dbReference type="PROSITE" id="PS00211">
    <property type="entry name" value="ABC_TRANSPORTER_1"/>
    <property type="match status" value="1"/>
</dbReference>
<keyword evidence="7 9" id="KW-1278">Translocase</keyword>
<dbReference type="NCBIfam" id="TIGR01187">
    <property type="entry name" value="potA"/>
    <property type="match status" value="1"/>
</dbReference>
<dbReference type="GO" id="GO:0015417">
    <property type="term" value="F:ABC-type polyamine transporter activity"/>
    <property type="evidence" value="ECO:0007669"/>
    <property type="project" value="UniProtKB-EC"/>
</dbReference>
<dbReference type="InterPro" id="IPR027417">
    <property type="entry name" value="P-loop_NTPase"/>
</dbReference>
<dbReference type="EC" id="7.6.2.11" evidence="9"/>
<accession>A0A2S7IV47</accession>
<dbReference type="GO" id="GO:0005524">
    <property type="term" value="F:ATP binding"/>
    <property type="evidence" value="ECO:0007669"/>
    <property type="project" value="UniProtKB-KW"/>
</dbReference>
<dbReference type="PROSITE" id="PS50893">
    <property type="entry name" value="ABC_TRANSPORTER_2"/>
    <property type="match status" value="1"/>
</dbReference>
<dbReference type="InterPro" id="IPR017871">
    <property type="entry name" value="ABC_transporter-like_CS"/>
</dbReference>
<dbReference type="SMART" id="SM00382">
    <property type="entry name" value="AAA"/>
    <property type="match status" value="1"/>
</dbReference>
<evidence type="ECO:0000313" key="11">
    <source>
        <dbReference type="EMBL" id="PQA71885.1"/>
    </source>
</evidence>
<dbReference type="PANTHER" id="PTHR42781:SF4">
    <property type="entry name" value="SPERMIDINE_PUTRESCINE IMPORT ATP-BINDING PROTEIN POTA"/>
    <property type="match status" value="1"/>
</dbReference>
<evidence type="ECO:0000256" key="2">
    <source>
        <dbReference type="ARBA" id="ARBA00022448"/>
    </source>
</evidence>
<keyword evidence="2 9" id="KW-0813">Transport</keyword>
<comment type="catalytic activity">
    <reaction evidence="9">
        <text>ATP + H2O + polyamine-[polyamine-binding protein]Side 1 = ADP + phosphate + polyamineSide 2 + [polyamine-binding protein]Side 1.</text>
        <dbReference type="EC" id="7.6.2.11"/>
    </reaction>
</comment>
<dbReference type="AlphaFoldDB" id="A0A2S7IV47"/>
<dbReference type="Gene3D" id="3.40.50.300">
    <property type="entry name" value="P-loop containing nucleotide triphosphate hydrolases"/>
    <property type="match status" value="1"/>
</dbReference>
<dbReference type="InterPro" id="IPR005893">
    <property type="entry name" value="PotA-like"/>
</dbReference>
<dbReference type="Proteomes" id="UP000238493">
    <property type="component" value="Unassembled WGS sequence"/>
</dbReference>
<organism evidence="11 12">
    <name type="scientific">Brucella oryzae</name>
    <dbReference type="NCBI Taxonomy" id="335286"/>
    <lineage>
        <taxon>Bacteria</taxon>
        <taxon>Pseudomonadati</taxon>
        <taxon>Pseudomonadota</taxon>
        <taxon>Alphaproteobacteria</taxon>
        <taxon>Hyphomicrobiales</taxon>
        <taxon>Brucellaceae</taxon>
        <taxon>Brucella/Ochrobactrum group</taxon>
        <taxon>Brucella</taxon>
    </lineage>
</organism>
<protein>
    <recommendedName>
        <fullName evidence="9">Spermidine/putrescine import ATP-binding protein PotA</fullName>
        <ecNumber evidence="9">7.6.2.11</ecNumber>
    </recommendedName>
</protein>
<comment type="caution">
    <text evidence="11">The sequence shown here is derived from an EMBL/GenBank/DDBJ whole genome shotgun (WGS) entry which is preliminary data.</text>
</comment>
<evidence type="ECO:0000256" key="5">
    <source>
        <dbReference type="ARBA" id="ARBA00022741"/>
    </source>
</evidence>
<proteinExistence type="inferred from homology"/>
<keyword evidence="3 9" id="KW-1003">Cell membrane</keyword>
<keyword evidence="12" id="KW-1185">Reference proteome</keyword>
<evidence type="ECO:0000256" key="4">
    <source>
        <dbReference type="ARBA" id="ARBA00022519"/>
    </source>
</evidence>
<dbReference type="Pfam" id="PF08402">
    <property type="entry name" value="TOBE_2"/>
    <property type="match status" value="1"/>
</dbReference>
<keyword evidence="4" id="KW-0997">Cell inner membrane</keyword>
<comment type="subunit">
    <text evidence="9">The complex is composed of two ATP-binding proteins (PotA), two transmembrane proteins (PotB and PotC) and a solute-binding protein (PotD).</text>
</comment>
<dbReference type="GO" id="GO:0015697">
    <property type="term" value="P:quaternary ammonium group transport"/>
    <property type="evidence" value="ECO:0007669"/>
    <property type="project" value="UniProtKB-ARBA"/>
</dbReference>
<feature type="domain" description="ABC transporter" evidence="10">
    <location>
        <begin position="10"/>
        <end position="240"/>
    </location>
</feature>
<evidence type="ECO:0000256" key="3">
    <source>
        <dbReference type="ARBA" id="ARBA00022475"/>
    </source>
</evidence>
<name>A0A2S7IV47_9HYPH</name>
<evidence type="ECO:0000256" key="7">
    <source>
        <dbReference type="ARBA" id="ARBA00022967"/>
    </source>
</evidence>
<dbReference type="InterPro" id="IPR013611">
    <property type="entry name" value="Transp-assoc_OB_typ2"/>
</dbReference>
<evidence type="ECO:0000256" key="9">
    <source>
        <dbReference type="RuleBase" id="RU364083"/>
    </source>
</evidence>
<gene>
    <name evidence="9" type="primary">potA</name>
    <name evidence="11" type="ORF">C3731_19700</name>
</gene>
<dbReference type="PANTHER" id="PTHR42781">
    <property type="entry name" value="SPERMIDINE/PUTRESCINE IMPORT ATP-BINDING PROTEIN POTA"/>
    <property type="match status" value="1"/>
</dbReference>
<evidence type="ECO:0000259" key="10">
    <source>
        <dbReference type="PROSITE" id="PS50893"/>
    </source>
</evidence>
<keyword evidence="5 9" id="KW-0547">Nucleotide-binding</keyword>